<feature type="transmembrane region" description="Helical" evidence="1">
    <location>
        <begin position="35"/>
        <end position="52"/>
    </location>
</feature>
<dbReference type="RefSeq" id="WP_006790019.1">
    <property type="nucleotide sequence ID" value="NZ_JH417584.1"/>
</dbReference>
<accession>G9YHA9</accession>
<proteinExistence type="predicted"/>
<feature type="transmembrane region" description="Helical" evidence="1">
    <location>
        <begin position="57"/>
        <end position="73"/>
    </location>
</feature>
<feature type="transmembrane region" description="Helical" evidence="1">
    <location>
        <begin position="107"/>
        <end position="128"/>
    </location>
</feature>
<keyword evidence="1" id="KW-1133">Transmembrane helix</keyword>
<sequence>MDADSLHKLTRTAGIIAVAVILQSLRLLFPVPPQVSMFLIGSLVNMCLVLAVRTINVRAGLITATVVPVFAWLEGMLPFLPFVFPVAAGNTAFVFLVGRAGEHKPQLFLAAPAKALVLYGAFRLLFAAFPFPEAVMATLLFIMSWPHGHGYFGDKSRFAGRKTYKTLPFMRLHVILEIITLYKELRYGDFNGDPFDFGGFLHLYRRVSRLEITRHRTPLYSPRGRNAHRLS</sequence>
<keyword evidence="1" id="KW-0472">Membrane</keyword>
<name>G9YHA9_9FIRM</name>
<gene>
    <name evidence="2" type="ORF">HMPREF0080_01037</name>
</gene>
<feature type="transmembrane region" description="Helical" evidence="1">
    <location>
        <begin position="12"/>
        <end position="29"/>
    </location>
</feature>
<evidence type="ECO:0000313" key="3">
    <source>
        <dbReference type="Proteomes" id="UP000005481"/>
    </source>
</evidence>
<dbReference type="EMBL" id="AGCJ01000038">
    <property type="protein sequence ID" value="EHM41165.1"/>
    <property type="molecule type" value="Genomic_DNA"/>
</dbReference>
<dbReference type="Proteomes" id="UP000005481">
    <property type="component" value="Unassembled WGS sequence"/>
</dbReference>
<keyword evidence="1" id="KW-0812">Transmembrane</keyword>
<dbReference type="AlphaFoldDB" id="G9YHA9"/>
<comment type="caution">
    <text evidence="2">The sequence shown here is derived from an EMBL/GenBank/DDBJ whole genome shotgun (WGS) entry which is preliminary data.</text>
</comment>
<organism evidence="2 3">
    <name type="scientific">Anaeroglobus geminatus F0357</name>
    <dbReference type="NCBI Taxonomy" id="861450"/>
    <lineage>
        <taxon>Bacteria</taxon>
        <taxon>Bacillati</taxon>
        <taxon>Bacillota</taxon>
        <taxon>Negativicutes</taxon>
        <taxon>Veillonellales</taxon>
        <taxon>Veillonellaceae</taxon>
        <taxon>Anaeroglobus</taxon>
    </lineage>
</organism>
<reference evidence="2 3" key="1">
    <citation type="submission" date="2011-08" db="EMBL/GenBank/DDBJ databases">
        <authorList>
            <person name="Weinstock G."/>
            <person name="Sodergren E."/>
            <person name="Clifton S."/>
            <person name="Fulton L."/>
            <person name="Fulton B."/>
            <person name="Courtney L."/>
            <person name="Fronick C."/>
            <person name="Harrison M."/>
            <person name="Strong C."/>
            <person name="Farmer C."/>
            <person name="Delahaunty K."/>
            <person name="Markovic C."/>
            <person name="Hall O."/>
            <person name="Minx P."/>
            <person name="Tomlinson C."/>
            <person name="Mitreva M."/>
            <person name="Hou S."/>
            <person name="Chen J."/>
            <person name="Wollam A."/>
            <person name="Pepin K.H."/>
            <person name="Johnson M."/>
            <person name="Bhonagiri V."/>
            <person name="Zhang X."/>
            <person name="Suruliraj S."/>
            <person name="Warren W."/>
            <person name="Chinwalla A."/>
            <person name="Mardis E.R."/>
            <person name="Wilson R.K."/>
        </authorList>
    </citation>
    <scope>NUCLEOTIDE SEQUENCE [LARGE SCALE GENOMIC DNA]</scope>
    <source>
        <strain evidence="2 3">F0357</strain>
    </source>
</reference>
<dbReference type="PATRIC" id="fig|861450.3.peg.971"/>
<protein>
    <recommendedName>
        <fullName evidence="4">ECF transporter S component</fullName>
    </recommendedName>
</protein>
<feature type="transmembrane region" description="Helical" evidence="1">
    <location>
        <begin position="134"/>
        <end position="152"/>
    </location>
</feature>
<dbReference type="eggNOG" id="ENOG5032UR1">
    <property type="taxonomic scope" value="Bacteria"/>
</dbReference>
<evidence type="ECO:0000256" key="1">
    <source>
        <dbReference type="SAM" id="Phobius"/>
    </source>
</evidence>
<dbReference type="STRING" id="861450.HMPREF0080_01037"/>
<keyword evidence="3" id="KW-1185">Reference proteome</keyword>
<dbReference type="HOGENOM" id="CLU_1197783_0_0_9"/>
<feature type="transmembrane region" description="Helical" evidence="1">
    <location>
        <begin position="79"/>
        <end position="98"/>
    </location>
</feature>
<evidence type="ECO:0008006" key="4">
    <source>
        <dbReference type="Google" id="ProtNLM"/>
    </source>
</evidence>
<evidence type="ECO:0000313" key="2">
    <source>
        <dbReference type="EMBL" id="EHM41165.1"/>
    </source>
</evidence>